<dbReference type="InterPro" id="IPR013563">
    <property type="entry name" value="Oligopep_ABC_C"/>
</dbReference>
<evidence type="ECO:0000256" key="8">
    <source>
        <dbReference type="ARBA" id="ARBA00022840"/>
    </source>
</evidence>
<keyword evidence="10 11" id="KW-0472">Membrane</keyword>
<dbReference type="PANTHER" id="PTHR43297:SF2">
    <property type="entry name" value="DIPEPTIDE TRANSPORT ATP-BINDING PROTEIN DPPD"/>
    <property type="match status" value="1"/>
</dbReference>
<dbReference type="InterPro" id="IPR025966">
    <property type="entry name" value="OppC_N"/>
</dbReference>
<dbReference type="EMBL" id="FORP01000013">
    <property type="protein sequence ID" value="SFK09694.1"/>
    <property type="molecule type" value="Genomic_DNA"/>
</dbReference>
<dbReference type="SMART" id="SM00382">
    <property type="entry name" value="AAA"/>
    <property type="match status" value="1"/>
</dbReference>
<evidence type="ECO:0000259" key="13">
    <source>
        <dbReference type="PROSITE" id="PS50893"/>
    </source>
</evidence>
<dbReference type="GO" id="GO:0015833">
    <property type="term" value="P:peptide transport"/>
    <property type="evidence" value="ECO:0007669"/>
    <property type="project" value="InterPro"/>
</dbReference>
<dbReference type="Pfam" id="PF00528">
    <property type="entry name" value="BPD_transp_1"/>
    <property type="match status" value="1"/>
</dbReference>
<evidence type="ECO:0000256" key="11">
    <source>
        <dbReference type="RuleBase" id="RU363032"/>
    </source>
</evidence>
<feature type="transmembrane region" description="Helical" evidence="11">
    <location>
        <begin position="125"/>
        <end position="146"/>
    </location>
</feature>
<evidence type="ECO:0000256" key="10">
    <source>
        <dbReference type="ARBA" id="ARBA00023136"/>
    </source>
</evidence>
<protein>
    <submittedName>
        <fullName evidence="15">Peptide/nickel transport system permease protein</fullName>
    </submittedName>
</protein>
<keyword evidence="6 11" id="KW-0812">Transmembrane</keyword>
<dbReference type="Gene3D" id="3.40.50.300">
    <property type="entry name" value="P-loop containing nucleotide triphosphate hydrolases"/>
    <property type="match status" value="1"/>
</dbReference>
<dbReference type="Pfam" id="PF12911">
    <property type="entry name" value="OppC_N"/>
    <property type="match status" value="1"/>
</dbReference>
<dbReference type="GO" id="GO:0005524">
    <property type="term" value="F:ATP binding"/>
    <property type="evidence" value="ECO:0007669"/>
    <property type="project" value="UniProtKB-KW"/>
</dbReference>
<dbReference type="SUPFAM" id="SSF161098">
    <property type="entry name" value="MetI-like"/>
    <property type="match status" value="1"/>
</dbReference>
<name>A0A1I3WPU6_9PSEU</name>
<dbReference type="PROSITE" id="PS00211">
    <property type="entry name" value="ABC_TRANSPORTER_1"/>
    <property type="match status" value="1"/>
</dbReference>
<evidence type="ECO:0000256" key="5">
    <source>
        <dbReference type="ARBA" id="ARBA00022475"/>
    </source>
</evidence>
<proteinExistence type="inferred from homology"/>
<dbReference type="RefSeq" id="WP_091510781.1">
    <property type="nucleotide sequence ID" value="NZ_CBDRCA010000001.1"/>
</dbReference>
<dbReference type="Gene3D" id="1.10.3720.10">
    <property type="entry name" value="MetI-like"/>
    <property type="match status" value="1"/>
</dbReference>
<dbReference type="Pfam" id="PF00005">
    <property type="entry name" value="ABC_tran"/>
    <property type="match status" value="1"/>
</dbReference>
<dbReference type="InterPro" id="IPR000515">
    <property type="entry name" value="MetI-like"/>
</dbReference>
<dbReference type="PROSITE" id="PS50893">
    <property type="entry name" value="ABC_TRANSPORTER_2"/>
    <property type="match status" value="1"/>
</dbReference>
<feature type="domain" description="ABC transmembrane type-1" evidence="14">
    <location>
        <begin position="87"/>
        <end position="276"/>
    </location>
</feature>
<feature type="domain" description="ABC transporter" evidence="13">
    <location>
        <begin position="316"/>
        <end position="566"/>
    </location>
</feature>
<dbReference type="InterPro" id="IPR050388">
    <property type="entry name" value="ABC_Ni/Peptide_Import"/>
</dbReference>
<dbReference type="PROSITE" id="PS50928">
    <property type="entry name" value="ABC_TM1"/>
    <property type="match status" value="1"/>
</dbReference>
<dbReference type="STRING" id="115433.SAMN05421835_113190"/>
<keyword evidence="5" id="KW-1003">Cell membrane</keyword>
<dbReference type="SUPFAM" id="SSF52540">
    <property type="entry name" value="P-loop containing nucleoside triphosphate hydrolases"/>
    <property type="match status" value="1"/>
</dbReference>
<dbReference type="PANTHER" id="PTHR43297">
    <property type="entry name" value="OLIGOPEPTIDE TRANSPORT ATP-BINDING PROTEIN APPD"/>
    <property type="match status" value="1"/>
</dbReference>
<comment type="similarity">
    <text evidence="11">Belongs to the binding-protein-dependent transport system permease family.</text>
</comment>
<gene>
    <name evidence="15" type="ORF">SAMN05421835_113190</name>
</gene>
<evidence type="ECO:0000256" key="12">
    <source>
        <dbReference type="SAM" id="MobiDB-lite"/>
    </source>
</evidence>
<keyword evidence="8" id="KW-0067">ATP-binding</keyword>
<dbReference type="InterPro" id="IPR003439">
    <property type="entry name" value="ABC_transporter-like_ATP-bd"/>
</dbReference>
<evidence type="ECO:0000256" key="1">
    <source>
        <dbReference type="ARBA" id="ARBA00004141"/>
    </source>
</evidence>
<dbReference type="InterPro" id="IPR027417">
    <property type="entry name" value="P-loop_NTPase"/>
</dbReference>
<feature type="transmembrane region" description="Helical" evidence="11">
    <location>
        <begin position="26"/>
        <end position="48"/>
    </location>
</feature>
<reference evidence="15 16" key="1">
    <citation type="submission" date="2016-10" db="EMBL/GenBank/DDBJ databases">
        <authorList>
            <person name="de Groot N.N."/>
        </authorList>
    </citation>
    <scope>NUCLEOTIDE SEQUENCE [LARGE SCALE GENOMIC DNA]</scope>
    <source>
        <strain evidence="15 16">DSM 44468</strain>
    </source>
</reference>
<organism evidence="15 16">
    <name type="scientific">Amycolatopsis sacchari</name>
    <dbReference type="NCBI Taxonomy" id="115433"/>
    <lineage>
        <taxon>Bacteria</taxon>
        <taxon>Bacillati</taxon>
        <taxon>Actinomycetota</taxon>
        <taxon>Actinomycetes</taxon>
        <taxon>Pseudonocardiales</taxon>
        <taxon>Pseudonocardiaceae</taxon>
        <taxon>Amycolatopsis</taxon>
    </lineage>
</organism>
<feature type="transmembrane region" description="Helical" evidence="11">
    <location>
        <begin position="97"/>
        <end position="118"/>
    </location>
</feature>
<dbReference type="CDD" id="cd03257">
    <property type="entry name" value="ABC_NikE_OppD_transporters"/>
    <property type="match status" value="1"/>
</dbReference>
<dbReference type="Pfam" id="PF08352">
    <property type="entry name" value="oligo_HPY"/>
    <property type="match status" value="1"/>
</dbReference>
<dbReference type="NCBIfam" id="TIGR01727">
    <property type="entry name" value="oligo_HPY"/>
    <property type="match status" value="1"/>
</dbReference>
<feature type="transmembrane region" description="Helical" evidence="11">
    <location>
        <begin position="180"/>
        <end position="196"/>
    </location>
</feature>
<evidence type="ECO:0000256" key="6">
    <source>
        <dbReference type="ARBA" id="ARBA00022692"/>
    </source>
</evidence>
<feature type="region of interest" description="Disordered" evidence="12">
    <location>
        <begin position="283"/>
        <end position="314"/>
    </location>
</feature>
<feature type="transmembrane region" description="Helical" evidence="11">
    <location>
        <begin position="256"/>
        <end position="276"/>
    </location>
</feature>
<evidence type="ECO:0000259" key="14">
    <source>
        <dbReference type="PROSITE" id="PS50928"/>
    </source>
</evidence>
<dbReference type="CDD" id="cd06261">
    <property type="entry name" value="TM_PBP2"/>
    <property type="match status" value="1"/>
</dbReference>
<sequence>MTVIPQAATAPVQRARIPRAVARRPLGLVCLGFLVLVVVAAVAAPLLAPYDPTATDLFHTRSGPSALHPFGTDSLGRDVLSRLMYGGRVTLTGVGEAVLTALVVGVSAGLAAGFAGGWTDRIVSWLVDLLLAIPVVVTLLVVVAVVGSNETLAMIAFGFLGSPALARVVRGATLVVRQELYISAAYVAGLPTAYIVTRHVLPRVAGPIIVQTALFAGSAVLAETGLGYLGLGVQQPTPSWGNGVADASHAIDQQPWLLVPSGLVIALTVLAFGLLGDTVRDATVQRDAPPQPRPKARTRPAESTPDSAEPEPAALLSMRNVTVALNEPGREVALLEDLSLQVGRGETVGLVGESGCGKSMTGRAVLGLLPAGAAVTRGRIRFGDEDLTTMSQTGLRRLRGAEIALISQEPLASLDPVFTVGHQLDELVRRHRPGSRKAVRARSVELLEKVNLPEPEQVARRYVHELSGGMAQRVSIAMALSGNPKLLIADEPTTALDVTVQAEILDLLRGLQRDTGLAILLISHDWGVVADLCSRAYVMYAGQIVETGEVTELFDRPRHPYTTGLLGSMPRRGTPRTHLPGIPGSVPDPGDWPAGCHFADRCALATEECTLAPIPLLQVEPEHRTRCLHHEDVARGQATPVDAVGRTA</sequence>
<evidence type="ECO:0000256" key="9">
    <source>
        <dbReference type="ARBA" id="ARBA00022989"/>
    </source>
</evidence>
<feature type="transmembrane region" description="Helical" evidence="11">
    <location>
        <begin position="152"/>
        <end position="168"/>
    </location>
</feature>
<evidence type="ECO:0000313" key="15">
    <source>
        <dbReference type="EMBL" id="SFK09694.1"/>
    </source>
</evidence>
<dbReference type="GO" id="GO:0005886">
    <property type="term" value="C:plasma membrane"/>
    <property type="evidence" value="ECO:0007669"/>
    <property type="project" value="UniProtKB-SubCell"/>
</dbReference>
<feature type="region of interest" description="Disordered" evidence="12">
    <location>
        <begin position="564"/>
        <end position="586"/>
    </location>
</feature>
<feature type="transmembrane region" description="Helical" evidence="11">
    <location>
        <begin position="208"/>
        <end position="231"/>
    </location>
</feature>
<keyword evidence="4 11" id="KW-0813">Transport</keyword>
<evidence type="ECO:0000256" key="7">
    <source>
        <dbReference type="ARBA" id="ARBA00022741"/>
    </source>
</evidence>
<comment type="similarity">
    <text evidence="3">Belongs to the ABC transporter superfamily.</text>
</comment>
<dbReference type="AlphaFoldDB" id="A0A1I3WPU6"/>
<evidence type="ECO:0000256" key="3">
    <source>
        <dbReference type="ARBA" id="ARBA00005417"/>
    </source>
</evidence>
<keyword evidence="7" id="KW-0547">Nucleotide-binding</keyword>
<keyword evidence="16" id="KW-1185">Reference proteome</keyword>
<keyword evidence="9 11" id="KW-1133">Transmembrane helix</keyword>
<comment type="subcellular location">
    <subcellularLocation>
        <location evidence="11">Cell membrane</location>
        <topology evidence="11">Multi-pass membrane protein</topology>
    </subcellularLocation>
    <subcellularLocation>
        <location evidence="2">Cell membrane</location>
        <topology evidence="2">Peripheral membrane protein</topology>
    </subcellularLocation>
    <subcellularLocation>
        <location evidence="1">Membrane</location>
        <topology evidence="1">Multi-pass membrane protein</topology>
    </subcellularLocation>
</comment>
<evidence type="ECO:0000256" key="4">
    <source>
        <dbReference type="ARBA" id="ARBA00022448"/>
    </source>
</evidence>
<evidence type="ECO:0000313" key="16">
    <source>
        <dbReference type="Proteomes" id="UP000199025"/>
    </source>
</evidence>
<dbReference type="GO" id="GO:0016887">
    <property type="term" value="F:ATP hydrolysis activity"/>
    <property type="evidence" value="ECO:0007669"/>
    <property type="project" value="InterPro"/>
</dbReference>
<dbReference type="Proteomes" id="UP000199025">
    <property type="component" value="Unassembled WGS sequence"/>
</dbReference>
<accession>A0A1I3WPU6</accession>
<dbReference type="InterPro" id="IPR003593">
    <property type="entry name" value="AAA+_ATPase"/>
</dbReference>
<dbReference type="FunFam" id="3.40.50.300:FF:000016">
    <property type="entry name" value="Oligopeptide ABC transporter ATP-binding component"/>
    <property type="match status" value="1"/>
</dbReference>
<evidence type="ECO:0000256" key="2">
    <source>
        <dbReference type="ARBA" id="ARBA00004202"/>
    </source>
</evidence>
<dbReference type="GO" id="GO:0055085">
    <property type="term" value="P:transmembrane transport"/>
    <property type="evidence" value="ECO:0007669"/>
    <property type="project" value="InterPro"/>
</dbReference>
<dbReference type="InterPro" id="IPR035906">
    <property type="entry name" value="MetI-like_sf"/>
</dbReference>
<dbReference type="InterPro" id="IPR017871">
    <property type="entry name" value="ABC_transporter-like_CS"/>
</dbReference>
<dbReference type="OrthoDB" id="3327300at2"/>